<evidence type="ECO:0000256" key="1">
    <source>
        <dbReference type="SAM" id="Phobius"/>
    </source>
</evidence>
<keyword evidence="1" id="KW-1133">Transmembrane helix</keyword>
<dbReference type="EMBL" id="GGEC01054505">
    <property type="protein sequence ID" value="MBX34989.1"/>
    <property type="molecule type" value="Transcribed_RNA"/>
</dbReference>
<keyword evidence="1" id="KW-0472">Membrane</keyword>
<organism evidence="2">
    <name type="scientific">Rhizophora mucronata</name>
    <name type="common">Asiatic mangrove</name>
    <dbReference type="NCBI Taxonomy" id="61149"/>
    <lineage>
        <taxon>Eukaryota</taxon>
        <taxon>Viridiplantae</taxon>
        <taxon>Streptophyta</taxon>
        <taxon>Embryophyta</taxon>
        <taxon>Tracheophyta</taxon>
        <taxon>Spermatophyta</taxon>
        <taxon>Magnoliopsida</taxon>
        <taxon>eudicotyledons</taxon>
        <taxon>Gunneridae</taxon>
        <taxon>Pentapetalae</taxon>
        <taxon>rosids</taxon>
        <taxon>fabids</taxon>
        <taxon>Malpighiales</taxon>
        <taxon>Rhizophoraceae</taxon>
        <taxon>Rhizophora</taxon>
    </lineage>
</organism>
<feature type="transmembrane region" description="Helical" evidence="1">
    <location>
        <begin position="12"/>
        <end position="30"/>
    </location>
</feature>
<sequence>MSQHSSTFCNTALSLLVKFPIFFLLILGVVSENHLLWTPVDGVKSKVTSAANLNGKPGKFAFYCQNVDFWASKDTTFKCL</sequence>
<reference evidence="2" key="1">
    <citation type="submission" date="2018-02" db="EMBL/GenBank/DDBJ databases">
        <title>Rhizophora mucronata_Transcriptome.</title>
        <authorList>
            <person name="Meera S.P."/>
            <person name="Sreeshan A."/>
            <person name="Augustine A."/>
        </authorList>
    </citation>
    <scope>NUCLEOTIDE SEQUENCE</scope>
    <source>
        <tissue evidence="2">Leaf</tissue>
    </source>
</reference>
<name>A0A2P2MXQ7_RHIMU</name>
<evidence type="ECO:0000313" key="2">
    <source>
        <dbReference type="EMBL" id="MBX34989.1"/>
    </source>
</evidence>
<accession>A0A2P2MXQ7</accession>
<proteinExistence type="predicted"/>
<protein>
    <submittedName>
        <fullName evidence="2">Uncharacterized protein</fullName>
    </submittedName>
</protein>
<keyword evidence="1" id="KW-0812">Transmembrane</keyword>
<dbReference type="AlphaFoldDB" id="A0A2P2MXQ7"/>